<protein>
    <recommendedName>
        <fullName evidence="4">LRRNT domain-containing protein</fullName>
    </recommendedName>
</protein>
<gene>
    <name evidence="2" type="ORF">DPMN_065083</name>
</gene>
<evidence type="ECO:0008006" key="4">
    <source>
        <dbReference type="Google" id="ProtNLM"/>
    </source>
</evidence>
<sequence>MKSAYLTCVLALILALRTGVSRGQCEKCDCDGPRVKCSGKQLSTIPLSLPNATFL</sequence>
<reference evidence="2" key="1">
    <citation type="journal article" date="2019" name="bioRxiv">
        <title>The Genome of the Zebra Mussel, Dreissena polymorpha: A Resource for Invasive Species Research.</title>
        <authorList>
            <person name="McCartney M.A."/>
            <person name="Auch B."/>
            <person name="Kono T."/>
            <person name="Mallez S."/>
            <person name="Zhang Y."/>
            <person name="Obille A."/>
            <person name="Becker A."/>
            <person name="Abrahante J.E."/>
            <person name="Garbe J."/>
            <person name="Badalamenti J.P."/>
            <person name="Herman A."/>
            <person name="Mangelson H."/>
            <person name="Liachko I."/>
            <person name="Sullivan S."/>
            <person name="Sone E.D."/>
            <person name="Koren S."/>
            <person name="Silverstein K.A.T."/>
            <person name="Beckman K.B."/>
            <person name="Gohl D.M."/>
        </authorList>
    </citation>
    <scope>NUCLEOTIDE SEQUENCE</scope>
    <source>
        <strain evidence="2">Duluth1</strain>
        <tissue evidence="2">Whole animal</tissue>
    </source>
</reference>
<accession>A0A9D4CEP1</accession>
<evidence type="ECO:0000256" key="1">
    <source>
        <dbReference type="SAM" id="SignalP"/>
    </source>
</evidence>
<organism evidence="2 3">
    <name type="scientific">Dreissena polymorpha</name>
    <name type="common">Zebra mussel</name>
    <name type="synonym">Mytilus polymorpha</name>
    <dbReference type="NCBI Taxonomy" id="45954"/>
    <lineage>
        <taxon>Eukaryota</taxon>
        <taxon>Metazoa</taxon>
        <taxon>Spiralia</taxon>
        <taxon>Lophotrochozoa</taxon>
        <taxon>Mollusca</taxon>
        <taxon>Bivalvia</taxon>
        <taxon>Autobranchia</taxon>
        <taxon>Heteroconchia</taxon>
        <taxon>Euheterodonta</taxon>
        <taxon>Imparidentia</taxon>
        <taxon>Neoheterodontei</taxon>
        <taxon>Myida</taxon>
        <taxon>Dreissenoidea</taxon>
        <taxon>Dreissenidae</taxon>
        <taxon>Dreissena</taxon>
    </lineage>
</organism>
<feature type="signal peptide" evidence="1">
    <location>
        <begin position="1"/>
        <end position="23"/>
    </location>
</feature>
<dbReference type="Proteomes" id="UP000828390">
    <property type="component" value="Unassembled WGS sequence"/>
</dbReference>
<comment type="caution">
    <text evidence="2">The sequence shown here is derived from an EMBL/GenBank/DDBJ whole genome shotgun (WGS) entry which is preliminary data.</text>
</comment>
<dbReference type="AlphaFoldDB" id="A0A9D4CEP1"/>
<proteinExistence type="predicted"/>
<evidence type="ECO:0000313" key="2">
    <source>
        <dbReference type="EMBL" id="KAH3722130.1"/>
    </source>
</evidence>
<reference evidence="2" key="2">
    <citation type="submission" date="2020-11" db="EMBL/GenBank/DDBJ databases">
        <authorList>
            <person name="McCartney M.A."/>
            <person name="Auch B."/>
            <person name="Kono T."/>
            <person name="Mallez S."/>
            <person name="Becker A."/>
            <person name="Gohl D.M."/>
            <person name="Silverstein K.A.T."/>
            <person name="Koren S."/>
            <person name="Bechman K.B."/>
            <person name="Herman A."/>
            <person name="Abrahante J.E."/>
            <person name="Garbe J."/>
        </authorList>
    </citation>
    <scope>NUCLEOTIDE SEQUENCE</scope>
    <source>
        <strain evidence="2">Duluth1</strain>
        <tissue evidence="2">Whole animal</tissue>
    </source>
</reference>
<keyword evidence="3" id="KW-1185">Reference proteome</keyword>
<evidence type="ECO:0000313" key="3">
    <source>
        <dbReference type="Proteomes" id="UP000828390"/>
    </source>
</evidence>
<feature type="chain" id="PRO_5038788841" description="LRRNT domain-containing protein" evidence="1">
    <location>
        <begin position="24"/>
        <end position="55"/>
    </location>
</feature>
<dbReference type="EMBL" id="JAIWYP010000013">
    <property type="protein sequence ID" value="KAH3722130.1"/>
    <property type="molecule type" value="Genomic_DNA"/>
</dbReference>
<name>A0A9D4CEP1_DREPO</name>
<keyword evidence="1" id="KW-0732">Signal</keyword>